<comment type="caution">
    <text evidence="7">The sequence shown here is derived from an EMBL/GenBank/DDBJ whole genome shotgun (WGS) entry which is preliminary data.</text>
</comment>
<dbReference type="EMBL" id="SDWT01000001">
    <property type="protein sequence ID" value="RYB94849.1"/>
    <property type="molecule type" value="Genomic_DNA"/>
</dbReference>
<feature type="region of interest" description="Disordered" evidence="5">
    <location>
        <begin position="47"/>
        <end position="78"/>
    </location>
</feature>
<protein>
    <recommendedName>
        <fullName evidence="4">Methyltransferase</fullName>
        <ecNumber evidence="4">2.1.1.-</ecNumber>
    </recommendedName>
</protein>
<feature type="compositionally biased region" description="Pro residues" evidence="5">
    <location>
        <begin position="52"/>
        <end position="65"/>
    </location>
</feature>
<dbReference type="InterPro" id="IPR029063">
    <property type="entry name" value="SAM-dependent_MTases_sf"/>
</dbReference>
<proteinExistence type="inferred from homology"/>
<sequence length="478" mass="51838">MPAVAARPVTSTPAVASVRTRLRAGLRDSGLRAKTVTRSRVKDALGLVGILGPPPPNRDPAPGPGRPRLRHVPEESSYPRAGQPWNTFHAGDNLDVLPRLAPGSVDVVYTDPPYNTGNDFAYADRFRDGSHPDRYAGRHAAWTAMMRPRLEAVREVLAPHGAVFVSIDDNEVAHLRLLMDEVFGEANFMAQVVVNLNPKGRQLGRGFATSHEYVLAYARHLPGCAVDASTTEAVDEGDFPQTTEDGRRFRYLPLRNTNKKFNPGTAPTLHFELYGDPVTGRVSTTAFDGALALTPVFGDGRAAVWRWSRPRVDERPDDLECRVIRGRGGERADIFQRDWLHREGGRRKKLRTIWLAEEIGSTDSAVAELKALVGHVFESPKPTGLVRRILATLPDDVVVLDPFAGSGTTGHAVALANLADGGTRRCLSINSTEPTRPGSNAHAAGLATVADITVARLTAVAEQLGGGLEVVRESPDIR</sequence>
<evidence type="ECO:0000256" key="2">
    <source>
        <dbReference type="ARBA" id="ARBA00022603"/>
    </source>
</evidence>
<comment type="similarity">
    <text evidence="1 4">Belongs to the N(4)/N(6)-methyltransferase family.</text>
</comment>
<keyword evidence="2 7" id="KW-0489">Methyltransferase</keyword>
<dbReference type="GO" id="GO:0003677">
    <property type="term" value="F:DNA binding"/>
    <property type="evidence" value="ECO:0007669"/>
    <property type="project" value="InterPro"/>
</dbReference>
<dbReference type="Proteomes" id="UP000294071">
    <property type="component" value="Unassembled WGS sequence"/>
</dbReference>
<dbReference type="SUPFAM" id="SSF53335">
    <property type="entry name" value="S-adenosyl-L-methionine-dependent methyltransferases"/>
    <property type="match status" value="1"/>
</dbReference>
<dbReference type="PRINTS" id="PR00508">
    <property type="entry name" value="S21N4MTFRASE"/>
</dbReference>
<evidence type="ECO:0000313" key="8">
    <source>
        <dbReference type="Proteomes" id="UP000294071"/>
    </source>
</evidence>
<dbReference type="OrthoDB" id="9773060at2"/>
<evidence type="ECO:0000259" key="6">
    <source>
        <dbReference type="Pfam" id="PF01555"/>
    </source>
</evidence>
<gene>
    <name evidence="7" type="ORF">EUA93_11090</name>
</gene>
<evidence type="ECO:0000256" key="1">
    <source>
        <dbReference type="ARBA" id="ARBA00006594"/>
    </source>
</evidence>
<dbReference type="Pfam" id="PF01555">
    <property type="entry name" value="N6_N4_Mtase"/>
    <property type="match status" value="1"/>
</dbReference>
<evidence type="ECO:0000256" key="4">
    <source>
        <dbReference type="RuleBase" id="RU362026"/>
    </source>
</evidence>
<name>A0A4Q2S3C6_9ACTN</name>
<evidence type="ECO:0000256" key="5">
    <source>
        <dbReference type="SAM" id="MobiDB-lite"/>
    </source>
</evidence>
<reference evidence="7 8" key="1">
    <citation type="submission" date="2019-01" db="EMBL/GenBank/DDBJ databases">
        <title>Novel species of Nocardioides.</title>
        <authorList>
            <person name="Liu Q."/>
            <person name="Xin Y.-H."/>
        </authorList>
    </citation>
    <scope>NUCLEOTIDE SEQUENCE [LARGE SCALE GENOMIC DNA]</scope>
    <source>
        <strain evidence="7 8">CGMCC 4.6882</strain>
    </source>
</reference>
<accession>A0A4Q2S3C6</accession>
<dbReference type="InterPro" id="IPR001091">
    <property type="entry name" value="RM_Methyltransferase"/>
</dbReference>
<keyword evidence="8" id="KW-1185">Reference proteome</keyword>
<dbReference type="PROSITE" id="PS00092">
    <property type="entry name" value="N6_MTASE"/>
    <property type="match status" value="1"/>
</dbReference>
<dbReference type="AlphaFoldDB" id="A0A4Q2S3C6"/>
<evidence type="ECO:0000313" key="7">
    <source>
        <dbReference type="EMBL" id="RYB94849.1"/>
    </source>
</evidence>
<evidence type="ECO:0000256" key="3">
    <source>
        <dbReference type="ARBA" id="ARBA00022679"/>
    </source>
</evidence>
<feature type="domain" description="DNA methylase N-4/N-6" evidence="6">
    <location>
        <begin position="105"/>
        <end position="416"/>
    </location>
</feature>
<dbReference type="Gene3D" id="3.40.50.150">
    <property type="entry name" value="Vaccinia Virus protein VP39"/>
    <property type="match status" value="1"/>
</dbReference>
<dbReference type="GO" id="GO:0032259">
    <property type="term" value="P:methylation"/>
    <property type="evidence" value="ECO:0007669"/>
    <property type="project" value="UniProtKB-KW"/>
</dbReference>
<keyword evidence="3 7" id="KW-0808">Transferase</keyword>
<organism evidence="7 8">
    <name type="scientific">Nocardioides oleivorans</name>
    <dbReference type="NCBI Taxonomy" id="273676"/>
    <lineage>
        <taxon>Bacteria</taxon>
        <taxon>Bacillati</taxon>
        <taxon>Actinomycetota</taxon>
        <taxon>Actinomycetes</taxon>
        <taxon>Propionibacteriales</taxon>
        <taxon>Nocardioidaceae</taxon>
        <taxon>Nocardioides</taxon>
    </lineage>
</organism>
<dbReference type="EC" id="2.1.1.-" evidence="4"/>
<dbReference type="GO" id="GO:0008170">
    <property type="term" value="F:N-methyltransferase activity"/>
    <property type="evidence" value="ECO:0007669"/>
    <property type="project" value="InterPro"/>
</dbReference>
<dbReference type="InterPro" id="IPR002052">
    <property type="entry name" value="DNA_methylase_N6_adenine_CS"/>
</dbReference>
<dbReference type="InterPro" id="IPR002941">
    <property type="entry name" value="DNA_methylase_N4/N6"/>
</dbReference>